<comment type="caution">
    <text evidence="8">The sequence shown here is derived from an EMBL/GenBank/DDBJ whole genome shotgun (WGS) entry which is preliminary data.</text>
</comment>
<keyword evidence="9" id="KW-1185">Reference proteome</keyword>
<dbReference type="Gene3D" id="1.20.1250.20">
    <property type="entry name" value="MFS general substrate transporter like domains"/>
    <property type="match status" value="1"/>
</dbReference>
<evidence type="ECO:0000313" key="9">
    <source>
        <dbReference type="Proteomes" id="UP001525379"/>
    </source>
</evidence>
<dbReference type="PANTHER" id="PTHR23501">
    <property type="entry name" value="MAJOR FACILITATOR SUPERFAMILY"/>
    <property type="match status" value="1"/>
</dbReference>
<dbReference type="InterPro" id="IPR011701">
    <property type="entry name" value="MFS"/>
</dbReference>
<feature type="domain" description="Major facilitator superfamily (MFS) profile" evidence="7">
    <location>
        <begin position="11"/>
        <end position="145"/>
    </location>
</feature>
<keyword evidence="4 6" id="KW-0472">Membrane</keyword>
<evidence type="ECO:0000256" key="3">
    <source>
        <dbReference type="ARBA" id="ARBA00022989"/>
    </source>
</evidence>
<feature type="region of interest" description="Disordered" evidence="5">
    <location>
        <begin position="126"/>
        <end position="145"/>
    </location>
</feature>
<evidence type="ECO:0000256" key="4">
    <source>
        <dbReference type="ARBA" id="ARBA00023136"/>
    </source>
</evidence>
<sequence length="145" mass="14570">MTATTEGVFSPALRLVTAGLLVSVGIVAFDGLGVTTALPAIASELGGMDTYGWAVSALMLASVAGTVIAGFLADRHNSRGPYLAGFGIFTAGLVMSGLATSWALQIGMAPAPSSLTATTWRSIQSEAGGRTTAGRTDGTCRSGTR</sequence>
<proteinExistence type="predicted"/>
<dbReference type="Pfam" id="PF07690">
    <property type="entry name" value="MFS_1"/>
    <property type="match status" value="1"/>
</dbReference>
<evidence type="ECO:0000256" key="1">
    <source>
        <dbReference type="ARBA" id="ARBA00004651"/>
    </source>
</evidence>
<keyword evidence="3 6" id="KW-1133">Transmembrane helix</keyword>
<organism evidence="8 9">
    <name type="scientific">Pseudoclavibacter albus</name>
    <dbReference type="NCBI Taxonomy" id="272241"/>
    <lineage>
        <taxon>Bacteria</taxon>
        <taxon>Bacillati</taxon>
        <taxon>Actinomycetota</taxon>
        <taxon>Actinomycetes</taxon>
        <taxon>Micrococcales</taxon>
        <taxon>Microbacteriaceae</taxon>
        <taxon>Pseudoclavibacter</taxon>
    </lineage>
</organism>
<name>A0ABT2HZ59_9MICO</name>
<feature type="non-terminal residue" evidence="8">
    <location>
        <position position="145"/>
    </location>
</feature>
<evidence type="ECO:0000256" key="5">
    <source>
        <dbReference type="SAM" id="MobiDB-lite"/>
    </source>
</evidence>
<protein>
    <submittedName>
        <fullName evidence="8">MFS transporter</fullName>
    </submittedName>
</protein>
<comment type="subcellular location">
    <subcellularLocation>
        <location evidence="1">Cell membrane</location>
        <topology evidence="1">Multi-pass membrane protein</topology>
    </subcellularLocation>
</comment>
<reference evidence="8 9" key="1">
    <citation type="submission" date="2022-04" db="EMBL/GenBank/DDBJ databases">
        <title>Human microbiome associated bacterial genomes.</title>
        <authorList>
            <person name="Sandstrom S."/>
            <person name="Salamzade R."/>
            <person name="Kalan L.R."/>
        </authorList>
    </citation>
    <scope>NUCLEOTIDE SEQUENCE [LARGE SCALE GENOMIC DNA]</scope>
    <source>
        <strain evidence="9">p3-SID1799</strain>
    </source>
</reference>
<dbReference type="InterPro" id="IPR020846">
    <property type="entry name" value="MFS_dom"/>
</dbReference>
<feature type="transmembrane region" description="Helical" evidence="6">
    <location>
        <begin position="82"/>
        <end position="104"/>
    </location>
</feature>
<dbReference type="PROSITE" id="PS50850">
    <property type="entry name" value="MFS"/>
    <property type="match status" value="1"/>
</dbReference>
<keyword evidence="2 6" id="KW-0812">Transmembrane</keyword>
<dbReference type="InterPro" id="IPR036259">
    <property type="entry name" value="MFS_trans_sf"/>
</dbReference>
<feature type="compositionally biased region" description="Low complexity" evidence="5">
    <location>
        <begin position="127"/>
        <end position="139"/>
    </location>
</feature>
<dbReference type="RefSeq" id="WP_260104704.1">
    <property type="nucleotide sequence ID" value="NZ_JALXSQ010000059.1"/>
</dbReference>
<dbReference type="Proteomes" id="UP001525379">
    <property type="component" value="Unassembled WGS sequence"/>
</dbReference>
<gene>
    <name evidence="8" type="ORF">M3D15_09765</name>
</gene>
<dbReference type="PANTHER" id="PTHR23501:SF154">
    <property type="entry name" value="MULTIDRUG-EFFLUX TRANSPORTER RV1634-RELATED"/>
    <property type="match status" value="1"/>
</dbReference>
<feature type="transmembrane region" description="Helical" evidence="6">
    <location>
        <begin position="12"/>
        <end position="31"/>
    </location>
</feature>
<dbReference type="SUPFAM" id="SSF103473">
    <property type="entry name" value="MFS general substrate transporter"/>
    <property type="match status" value="1"/>
</dbReference>
<evidence type="ECO:0000256" key="2">
    <source>
        <dbReference type="ARBA" id="ARBA00022692"/>
    </source>
</evidence>
<accession>A0ABT2HZ59</accession>
<evidence type="ECO:0000313" key="8">
    <source>
        <dbReference type="EMBL" id="MCT2043608.1"/>
    </source>
</evidence>
<dbReference type="EMBL" id="JALXSQ010000059">
    <property type="protein sequence ID" value="MCT2043608.1"/>
    <property type="molecule type" value="Genomic_DNA"/>
</dbReference>
<feature type="transmembrane region" description="Helical" evidence="6">
    <location>
        <begin position="51"/>
        <end position="73"/>
    </location>
</feature>
<evidence type="ECO:0000259" key="7">
    <source>
        <dbReference type="PROSITE" id="PS50850"/>
    </source>
</evidence>
<evidence type="ECO:0000256" key="6">
    <source>
        <dbReference type="SAM" id="Phobius"/>
    </source>
</evidence>